<keyword evidence="3 6" id="KW-0238">DNA-binding</keyword>
<keyword evidence="8" id="KW-1185">Reference proteome</keyword>
<organism evidence="7 8">
    <name type="scientific">Lasiosphaeria ovina</name>
    <dbReference type="NCBI Taxonomy" id="92902"/>
    <lineage>
        <taxon>Eukaryota</taxon>
        <taxon>Fungi</taxon>
        <taxon>Dikarya</taxon>
        <taxon>Ascomycota</taxon>
        <taxon>Pezizomycotina</taxon>
        <taxon>Sordariomycetes</taxon>
        <taxon>Sordariomycetidae</taxon>
        <taxon>Sordariales</taxon>
        <taxon>Lasiosphaeriaceae</taxon>
        <taxon>Lasiosphaeria</taxon>
    </lineage>
</organism>
<dbReference type="EMBL" id="JAULSN010000007">
    <property type="protein sequence ID" value="KAK3366709.1"/>
    <property type="molecule type" value="Genomic_DNA"/>
</dbReference>
<keyword evidence="2 6" id="KW-0805">Transcription regulation</keyword>
<proteinExistence type="inferred from homology"/>
<gene>
    <name evidence="7" type="ORF">B0T24DRAFT_534014</name>
</gene>
<comment type="function">
    <text evidence="6">Component of the sequence-specific heterotrimeric transcription factor (NF-Y) which specifically recognizes a 5'-CCAAT-3' box motif found in the promoters of its target genes.</text>
</comment>
<dbReference type="Proteomes" id="UP001287356">
    <property type="component" value="Unassembled WGS sequence"/>
</dbReference>
<comment type="subunit">
    <text evidence="6">Heterotrimer.</text>
</comment>
<dbReference type="GO" id="GO:0003677">
    <property type="term" value="F:DNA binding"/>
    <property type="evidence" value="ECO:0007669"/>
    <property type="project" value="UniProtKB-KW"/>
</dbReference>
<comment type="caution">
    <text evidence="7">The sequence shown here is derived from an EMBL/GenBank/DDBJ whole genome shotgun (WGS) entry which is preliminary data.</text>
</comment>
<dbReference type="Gene3D" id="6.10.250.2430">
    <property type="match status" value="1"/>
</dbReference>
<name>A0AAE0JYJ5_9PEZI</name>
<evidence type="ECO:0000256" key="6">
    <source>
        <dbReference type="RuleBase" id="RU367155"/>
    </source>
</evidence>
<evidence type="ECO:0000313" key="8">
    <source>
        <dbReference type="Proteomes" id="UP001287356"/>
    </source>
</evidence>
<protein>
    <recommendedName>
        <fullName evidence="6">Transcriptional activator HAP2</fullName>
    </recommendedName>
</protein>
<evidence type="ECO:0000256" key="2">
    <source>
        <dbReference type="ARBA" id="ARBA00023015"/>
    </source>
</evidence>
<reference evidence="7" key="1">
    <citation type="journal article" date="2023" name="Mol. Phylogenet. Evol.">
        <title>Genome-scale phylogeny and comparative genomics of the fungal order Sordariales.</title>
        <authorList>
            <person name="Hensen N."/>
            <person name="Bonometti L."/>
            <person name="Westerberg I."/>
            <person name="Brannstrom I.O."/>
            <person name="Guillou S."/>
            <person name="Cros-Aarteil S."/>
            <person name="Calhoun S."/>
            <person name="Haridas S."/>
            <person name="Kuo A."/>
            <person name="Mondo S."/>
            <person name="Pangilinan J."/>
            <person name="Riley R."/>
            <person name="LaButti K."/>
            <person name="Andreopoulos B."/>
            <person name="Lipzen A."/>
            <person name="Chen C."/>
            <person name="Yan M."/>
            <person name="Daum C."/>
            <person name="Ng V."/>
            <person name="Clum A."/>
            <person name="Steindorff A."/>
            <person name="Ohm R.A."/>
            <person name="Martin F."/>
            <person name="Silar P."/>
            <person name="Natvig D.O."/>
            <person name="Lalanne C."/>
            <person name="Gautier V."/>
            <person name="Ament-Velasquez S.L."/>
            <person name="Kruys A."/>
            <person name="Hutchinson M.I."/>
            <person name="Powell A.J."/>
            <person name="Barry K."/>
            <person name="Miller A.N."/>
            <person name="Grigoriev I.V."/>
            <person name="Debuchy R."/>
            <person name="Gladieux P."/>
            <person name="Hiltunen Thoren M."/>
            <person name="Johannesson H."/>
        </authorList>
    </citation>
    <scope>NUCLEOTIDE SEQUENCE</scope>
    <source>
        <strain evidence="7">CBS 958.72</strain>
    </source>
</reference>
<dbReference type="SMART" id="SM00521">
    <property type="entry name" value="CBF"/>
    <property type="match status" value="1"/>
</dbReference>
<sequence>ESPFYVNTKQFDRILKRRVARGDLERRSWVDVHGHNHAMRRLRGPNGRFLTTQELKGYEAATKTPLNHVTVDAK</sequence>
<evidence type="ECO:0000256" key="3">
    <source>
        <dbReference type="ARBA" id="ARBA00023125"/>
    </source>
</evidence>
<keyword evidence="5 6" id="KW-0539">Nucleus</keyword>
<evidence type="ECO:0000256" key="1">
    <source>
        <dbReference type="ARBA" id="ARBA00004123"/>
    </source>
</evidence>
<dbReference type="GO" id="GO:0003700">
    <property type="term" value="F:DNA-binding transcription factor activity"/>
    <property type="evidence" value="ECO:0007669"/>
    <property type="project" value="UniProtKB-UniRule"/>
</dbReference>
<dbReference type="Pfam" id="PF02045">
    <property type="entry name" value="CBFB_NFYA"/>
    <property type="match status" value="1"/>
</dbReference>
<keyword evidence="4 6" id="KW-0804">Transcription</keyword>
<dbReference type="PROSITE" id="PS51152">
    <property type="entry name" value="NFYA_HAP2_2"/>
    <property type="match status" value="1"/>
</dbReference>
<feature type="non-terminal residue" evidence="7">
    <location>
        <position position="74"/>
    </location>
</feature>
<reference evidence="7" key="2">
    <citation type="submission" date="2023-06" db="EMBL/GenBank/DDBJ databases">
        <authorList>
            <consortium name="Lawrence Berkeley National Laboratory"/>
            <person name="Haridas S."/>
            <person name="Hensen N."/>
            <person name="Bonometti L."/>
            <person name="Westerberg I."/>
            <person name="Brannstrom I.O."/>
            <person name="Guillou S."/>
            <person name="Cros-Aarteil S."/>
            <person name="Calhoun S."/>
            <person name="Kuo A."/>
            <person name="Mondo S."/>
            <person name="Pangilinan J."/>
            <person name="Riley R."/>
            <person name="Labutti K."/>
            <person name="Andreopoulos B."/>
            <person name="Lipzen A."/>
            <person name="Chen C."/>
            <person name="Yanf M."/>
            <person name="Daum C."/>
            <person name="Ng V."/>
            <person name="Clum A."/>
            <person name="Steindorff A."/>
            <person name="Ohm R."/>
            <person name="Martin F."/>
            <person name="Silar P."/>
            <person name="Natvig D."/>
            <person name="Lalanne C."/>
            <person name="Gautier V."/>
            <person name="Ament-Velasquez S.L."/>
            <person name="Kruys A."/>
            <person name="Hutchinson M.I."/>
            <person name="Powell A.J."/>
            <person name="Barry K."/>
            <person name="Miller A.N."/>
            <person name="Grigoriev I.V."/>
            <person name="Debuchy R."/>
            <person name="Gladieux P."/>
            <person name="Thoren M.H."/>
            <person name="Johannesson H."/>
        </authorList>
    </citation>
    <scope>NUCLEOTIDE SEQUENCE</scope>
    <source>
        <strain evidence="7">CBS 958.72</strain>
    </source>
</reference>
<evidence type="ECO:0000313" key="7">
    <source>
        <dbReference type="EMBL" id="KAK3366709.1"/>
    </source>
</evidence>
<dbReference type="InterPro" id="IPR001289">
    <property type="entry name" value="NFYA"/>
</dbReference>
<evidence type="ECO:0000256" key="5">
    <source>
        <dbReference type="ARBA" id="ARBA00023242"/>
    </source>
</evidence>
<dbReference type="AlphaFoldDB" id="A0AAE0JYJ5"/>
<evidence type="ECO:0000256" key="4">
    <source>
        <dbReference type="ARBA" id="ARBA00023163"/>
    </source>
</evidence>
<dbReference type="PANTHER" id="PTHR12632">
    <property type="entry name" value="TRANSCRIPTION FACTOR NF-Y ALPHA-RELATED"/>
    <property type="match status" value="1"/>
</dbReference>
<accession>A0AAE0JYJ5</accession>
<comment type="subcellular location">
    <subcellularLocation>
        <location evidence="1 6">Nucleus</location>
    </subcellularLocation>
</comment>
<comment type="similarity">
    <text evidence="6">Belongs to the NFYA/HAP2 subunit family.</text>
</comment>
<dbReference type="GO" id="GO:0005634">
    <property type="term" value="C:nucleus"/>
    <property type="evidence" value="ECO:0007669"/>
    <property type="project" value="UniProtKB-SubCell"/>
</dbReference>